<evidence type="ECO:0000256" key="1">
    <source>
        <dbReference type="SAM" id="MobiDB-lite"/>
    </source>
</evidence>
<evidence type="ECO:0000313" key="2">
    <source>
        <dbReference type="EMBL" id="KAL3862855.1"/>
    </source>
</evidence>
<feature type="region of interest" description="Disordered" evidence="1">
    <location>
        <begin position="37"/>
        <end position="69"/>
    </location>
</feature>
<name>A0ABD3VR27_SINWO</name>
<protein>
    <submittedName>
        <fullName evidence="2">Uncharacterized protein</fullName>
    </submittedName>
</protein>
<gene>
    <name evidence="2" type="ORF">ACJMK2_008801</name>
</gene>
<dbReference type="Proteomes" id="UP001634394">
    <property type="component" value="Unassembled WGS sequence"/>
</dbReference>
<sequence length="69" mass="7709">ISISALTMEGYSEFTQSLLDNADAPPNEETVVLNLDNQQEQDDVSSEQQSSDETHTKELHQLAINNMED</sequence>
<proteinExistence type="predicted"/>
<dbReference type="EMBL" id="JBJQND010000011">
    <property type="protein sequence ID" value="KAL3862855.1"/>
    <property type="molecule type" value="Genomic_DNA"/>
</dbReference>
<dbReference type="AlphaFoldDB" id="A0ABD3VR27"/>
<keyword evidence="3" id="KW-1185">Reference proteome</keyword>
<organism evidence="2 3">
    <name type="scientific">Sinanodonta woodiana</name>
    <name type="common">Chinese pond mussel</name>
    <name type="synonym">Anodonta woodiana</name>
    <dbReference type="NCBI Taxonomy" id="1069815"/>
    <lineage>
        <taxon>Eukaryota</taxon>
        <taxon>Metazoa</taxon>
        <taxon>Spiralia</taxon>
        <taxon>Lophotrochozoa</taxon>
        <taxon>Mollusca</taxon>
        <taxon>Bivalvia</taxon>
        <taxon>Autobranchia</taxon>
        <taxon>Heteroconchia</taxon>
        <taxon>Palaeoheterodonta</taxon>
        <taxon>Unionida</taxon>
        <taxon>Unionoidea</taxon>
        <taxon>Unionidae</taxon>
        <taxon>Unioninae</taxon>
        <taxon>Sinanodonta</taxon>
    </lineage>
</organism>
<evidence type="ECO:0000313" key="3">
    <source>
        <dbReference type="Proteomes" id="UP001634394"/>
    </source>
</evidence>
<feature type="non-terminal residue" evidence="2">
    <location>
        <position position="1"/>
    </location>
</feature>
<accession>A0ABD3VR27</accession>
<comment type="caution">
    <text evidence="2">The sequence shown here is derived from an EMBL/GenBank/DDBJ whole genome shotgun (WGS) entry which is preliminary data.</text>
</comment>
<feature type="non-terminal residue" evidence="2">
    <location>
        <position position="69"/>
    </location>
</feature>
<reference evidence="2 3" key="1">
    <citation type="submission" date="2024-11" db="EMBL/GenBank/DDBJ databases">
        <title>Chromosome-level genome assembly of the freshwater bivalve Anodonta woodiana.</title>
        <authorList>
            <person name="Chen X."/>
        </authorList>
    </citation>
    <scope>NUCLEOTIDE SEQUENCE [LARGE SCALE GENOMIC DNA]</scope>
    <source>
        <strain evidence="2">MN2024</strain>
        <tissue evidence="2">Gills</tissue>
    </source>
</reference>